<sequence length="896" mass="99008">MWSMHDSTVFADDFLFHWLVDSTDQLKGAFSHIAFVLDTLEAFGMTISPGKSAVLIGVRGSKVGSILQKHVFKDPRKGKFLHCPTCHGTIRLPVVTQHPYLGAILSYQSMEALTLKERVRQSWSSFHRILPALRSNSVALHSRISVWQSCVFSTLMHGLDSVGLAPGGSTLLYKHVVRQLRLVCKAPSYITHEEPAALLTRLRVQDPTDTLRPPLVHSWWQQLESNLQSAASGRSRCSISIPCACRPGYLSRHVKSQHAEASVFHAAVLKWLDDRKTAILSPCQFCGADFKVFCSDYAPLMNRLLPLLLLPLSLQHLPPQAMETHMKDEFGKVMAEVETQHLMAAQEQANLLSAMMQRSAGALEPSAPSDPGQGRKQRDKRTAETAAPAGKGNGDQEKWPRPSAKGSARTSDDGWQRDHSSQAPSRRRTTQDRSWSNRQDRHDRSDRKWKSDTDRELMNLCLSMGRLLLRHEDQFGINRAQDNYVMFAQCQGVLSMVPELYVAAEAWKTMKKETPELLTLPLRAWLLKHWVDLMLKRMEMIMTSEETIKQAKDMLILDDQCNVPYLEWNRSSRSLQIKTDRDPMTLSQVLEALKAMQLLAIQPLVVLRFHATRELCQEMKSEVVPLMLQVGSRTAECHQMWNHLQRLSHSAACRVTAVSLRSDRMGRSALGVVVQKIIEEMYGPLDDGPMFEPSLQHDVIEYFTFLRPLLSPRIRFGSWVGLQALTSEPPAILIQICIDAIMATQAALAHFQPQAPMAAAVLPPSSVPPGALPPAVMPSAALSPAALSPAALSLASLPPMASSSSTMPFVTLPTAPAPVLGVAEAASASPALSAVSDLHQTGQPDAAESLSSDSLGSAELPPGLPRPWEQSRQTPDTISKGAGGNMRHAIDHYSGP</sequence>
<feature type="compositionally biased region" description="Basic and acidic residues" evidence="1">
    <location>
        <begin position="410"/>
        <end position="420"/>
    </location>
</feature>
<evidence type="ECO:0000313" key="2">
    <source>
        <dbReference type="EMBL" id="OLQ07422.1"/>
    </source>
</evidence>
<proteinExistence type="predicted"/>
<comment type="caution">
    <text evidence="2">The sequence shown here is derived from an EMBL/GenBank/DDBJ whole genome shotgun (WGS) entry which is preliminary data.</text>
</comment>
<feature type="region of interest" description="Disordered" evidence="1">
    <location>
        <begin position="834"/>
        <end position="896"/>
    </location>
</feature>
<dbReference type="OrthoDB" id="426560at2759"/>
<dbReference type="AlphaFoldDB" id="A0A1Q9EJ11"/>
<evidence type="ECO:0008006" key="4">
    <source>
        <dbReference type="Google" id="ProtNLM"/>
    </source>
</evidence>
<protein>
    <recommendedName>
        <fullName evidence="4">Reverse transcriptase domain-containing protein</fullName>
    </recommendedName>
</protein>
<feature type="region of interest" description="Disordered" evidence="1">
    <location>
        <begin position="358"/>
        <end position="450"/>
    </location>
</feature>
<keyword evidence="3" id="KW-1185">Reference proteome</keyword>
<feature type="compositionally biased region" description="Polar residues" evidence="1">
    <location>
        <begin position="838"/>
        <end position="855"/>
    </location>
</feature>
<accession>A0A1Q9EJ11</accession>
<reference evidence="2 3" key="1">
    <citation type="submission" date="2016-02" db="EMBL/GenBank/DDBJ databases">
        <title>Genome analysis of coral dinoflagellate symbionts highlights evolutionary adaptations to a symbiotic lifestyle.</title>
        <authorList>
            <person name="Aranda M."/>
            <person name="Li Y."/>
            <person name="Liew Y.J."/>
            <person name="Baumgarten S."/>
            <person name="Simakov O."/>
            <person name="Wilson M."/>
            <person name="Piel J."/>
            <person name="Ashoor H."/>
            <person name="Bougouffa S."/>
            <person name="Bajic V.B."/>
            <person name="Ryu T."/>
            <person name="Ravasi T."/>
            <person name="Bayer T."/>
            <person name="Micklem G."/>
            <person name="Kim H."/>
            <person name="Bhak J."/>
            <person name="Lajeunesse T.C."/>
            <person name="Voolstra C.R."/>
        </authorList>
    </citation>
    <scope>NUCLEOTIDE SEQUENCE [LARGE SCALE GENOMIC DNA]</scope>
    <source>
        <strain evidence="2 3">CCMP2467</strain>
    </source>
</reference>
<organism evidence="2 3">
    <name type="scientific">Symbiodinium microadriaticum</name>
    <name type="common">Dinoflagellate</name>
    <name type="synonym">Zooxanthella microadriatica</name>
    <dbReference type="NCBI Taxonomy" id="2951"/>
    <lineage>
        <taxon>Eukaryota</taxon>
        <taxon>Sar</taxon>
        <taxon>Alveolata</taxon>
        <taxon>Dinophyceae</taxon>
        <taxon>Suessiales</taxon>
        <taxon>Symbiodiniaceae</taxon>
        <taxon>Symbiodinium</taxon>
    </lineage>
</organism>
<gene>
    <name evidence="2" type="ORF">AK812_SmicGene9192</name>
</gene>
<dbReference type="EMBL" id="LSRX01000139">
    <property type="protein sequence ID" value="OLQ07422.1"/>
    <property type="molecule type" value="Genomic_DNA"/>
</dbReference>
<evidence type="ECO:0000313" key="3">
    <source>
        <dbReference type="Proteomes" id="UP000186817"/>
    </source>
</evidence>
<evidence type="ECO:0000256" key="1">
    <source>
        <dbReference type="SAM" id="MobiDB-lite"/>
    </source>
</evidence>
<feature type="compositionally biased region" description="Basic and acidic residues" evidence="1">
    <location>
        <begin position="438"/>
        <end position="450"/>
    </location>
</feature>
<name>A0A1Q9EJ11_SYMMI</name>
<dbReference type="Proteomes" id="UP000186817">
    <property type="component" value="Unassembled WGS sequence"/>
</dbReference>